<dbReference type="OrthoDB" id="115989at2"/>
<dbReference type="PANTHER" id="PTHR39336:SF1">
    <property type="entry name" value="PYRIDOXAMINE PHOSPHATE OXIDASE FAMILY PROTEIN (AFU_ORTHOLOGUE AFUA_6G11440)"/>
    <property type="match status" value="1"/>
</dbReference>
<evidence type="ECO:0000313" key="4">
    <source>
        <dbReference type="Proteomes" id="UP000297900"/>
    </source>
</evidence>
<keyword evidence="4" id="KW-1185">Reference proteome</keyword>
<dbReference type="EMBL" id="SOMN01000055">
    <property type="protein sequence ID" value="TFE19588.1"/>
    <property type="molecule type" value="Genomic_DNA"/>
</dbReference>
<name>A0A4Y8LP93_9BACL</name>
<feature type="domain" description="Pyridoxamine 5'-phosphate oxidase N-terminal" evidence="2">
    <location>
        <begin position="9"/>
        <end position="133"/>
    </location>
</feature>
<sequence length="189" mass="21260">MGKQFAALLPEHEEFISRQRLFFVGSAPLSSEGHVNLSPKGYDSLRVLSANRVAYLDLTGSGNETSAHIRENGRVTIMFCAFEGPPNILRLYGRGTVILPDSPDWDALYPLFEPLPGARQIICIDFDKVQTSCGYAIPYMAYTGERDTLQRWSVQKGEDELKKYRQEKNTRSIDDLPTPLGEAMREEGQ</sequence>
<organism evidence="3 4">
    <name type="scientific">Cohnella luojiensis</name>
    <dbReference type="NCBI Taxonomy" id="652876"/>
    <lineage>
        <taxon>Bacteria</taxon>
        <taxon>Bacillati</taxon>
        <taxon>Bacillota</taxon>
        <taxon>Bacilli</taxon>
        <taxon>Bacillales</taxon>
        <taxon>Paenibacillaceae</taxon>
        <taxon>Cohnella</taxon>
    </lineage>
</organism>
<dbReference type="Proteomes" id="UP000297900">
    <property type="component" value="Unassembled WGS sequence"/>
</dbReference>
<comment type="caution">
    <text evidence="3">The sequence shown here is derived from an EMBL/GenBank/DDBJ whole genome shotgun (WGS) entry which is preliminary data.</text>
</comment>
<feature type="compositionally biased region" description="Basic and acidic residues" evidence="1">
    <location>
        <begin position="163"/>
        <end position="174"/>
    </location>
</feature>
<dbReference type="Pfam" id="PF01243">
    <property type="entry name" value="PNPOx_N"/>
    <property type="match status" value="1"/>
</dbReference>
<evidence type="ECO:0000256" key="1">
    <source>
        <dbReference type="SAM" id="MobiDB-lite"/>
    </source>
</evidence>
<feature type="region of interest" description="Disordered" evidence="1">
    <location>
        <begin position="163"/>
        <end position="189"/>
    </location>
</feature>
<dbReference type="InterPro" id="IPR012349">
    <property type="entry name" value="Split_barrel_FMN-bd"/>
</dbReference>
<dbReference type="InterPro" id="IPR011576">
    <property type="entry name" value="Pyridox_Oxase_N"/>
</dbReference>
<evidence type="ECO:0000313" key="3">
    <source>
        <dbReference type="EMBL" id="TFE19588.1"/>
    </source>
</evidence>
<dbReference type="Gene3D" id="2.30.110.10">
    <property type="entry name" value="Electron Transport, Fmn-binding Protein, Chain A"/>
    <property type="match status" value="1"/>
</dbReference>
<dbReference type="AlphaFoldDB" id="A0A4Y8LP93"/>
<accession>A0A4Y8LP93</accession>
<reference evidence="3 4" key="1">
    <citation type="submission" date="2019-03" db="EMBL/GenBank/DDBJ databases">
        <title>Cohnella endophytica sp. nov., a novel endophytic bacterium isolated from bark of Sonneratia apetala.</title>
        <authorList>
            <person name="Tuo L."/>
        </authorList>
    </citation>
    <scope>NUCLEOTIDE SEQUENCE [LARGE SCALE GENOMIC DNA]</scope>
    <source>
        <strain evidence="3 4">CCTCC AB 208254</strain>
    </source>
</reference>
<protein>
    <submittedName>
        <fullName evidence="3">Pyridoxamine 5'-phosphate oxidase family protein</fullName>
    </submittedName>
</protein>
<dbReference type="PANTHER" id="PTHR39336">
    <property type="entry name" value="PYRIDOXAMINE PHOSPHATE OXIDASE FAMILY PROTEIN (AFU_ORTHOLOGUE AFUA_6G11440)"/>
    <property type="match status" value="1"/>
</dbReference>
<evidence type="ECO:0000259" key="2">
    <source>
        <dbReference type="Pfam" id="PF01243"/>
    </source>
</evidence>
<gene>
    <name evidence="3" type="ORF">E2980_22740</name>
</gene>
<proteinExistence type="predicted"/>
<dbReference type="SUPFAM" id="SSF50475">
    <property type="entry name" value="FMN-binding split barrel"/>
    <property type="match status" value="1"/>
</dbReference>
<dbReference type="RefSeq" id="WP_135154537.1">
    <property type="nucleotide sequence ID" value="NZ_SOMN01000055.1"/>
</dbReference>